<protein>
    <submittedName>
        <fullName evidence="3">Uncharacterized protein</fullName>
    </submittedName>
</protein>
<dbReference type="EMBL" id="JAADJZ010000022">
    <property type="protein sequence ID" value="KAF2867731.1"/>
    <property type="molecule type" value="Genomic_DNA"/>
</dbReference>
<comment type="caution">
    <text evidence="3">The sequence shown here is derived from an EMBL/GenBank/DDBJ whole genome shotgun (WGS) entry which is preliminary data.</text>
</comment>
<dbReference type="AlphaFoldDB" id="A0A7C8I4E1"/>
<feature type="coiled-coil region" evidence="1">
    <location>
        <begin position="71"/>
        <end position="98"/>
    </location>
</feature>
<evidence type="ECO:0000256" key="1">
    <source>
        <dbReference type="SAM" id="Coils"/>
    </source>
</evidence>
<sequence length="511" mass="57118">MPPIPAAPSAIGPSKLQIALAVAIVRSKPRGVSARDYVLQLRDHLKKGRLDHDEEDHRRYLDMMAYWRKRCEQFEQTSNDLERRNSQLERANQVLQGRLGLDNWVEGGATAPKRKSQEPTPARRSKRSKPSPQTPEPSTGTDVDTFADDLNIFDELGEVGATLVHHLYTVHKSYKRQEKGPEIICSKLVETLRAFTSVIAAIGKYHDQLVAGNRRTAAPLEKDKSDLACAIRATARAFTVVLVGLKKITDSGSERRFPGLVIYECVKMFKGTLAAISDSARLTAATHSIAQTKAAANRGATTPPKDSAASRALAQLLNILMSFLDKNDKCHQQIFDGCLFVLLERIGKQLFYCTFGRHRSPNIEDDIALAPLPTTPAEVSKRETETLAIRLEVRALVLVLERALGLAPNHMNPQPQRSPSRLARTLSLKTLPPKSKARLSQQAKDRLQRTLVSCMFGEEVEDDFLEVLRMPARFGPLPTVAKVEDRDVDDWFKGEVWRLVGWDILGREREL</sequence>
<organism evidence="3 4">
    <name type="scientific">Massariosphaeria phaeospora</name>
    <dbReference type="NCBI Taxonomy" id="100035"/>
    <lineage>
        <taxon>Eukaryota</taxon>
        <taxon>Fungi</taxon>
        <taxon>Dikarya</taxon>
        <taxon>Ascomycota</taxon>
        <taxon>Pezizomycotina</taxon>
        <taxon>Dothideomycetes</taxon>
        <taxon>Pleosporomycetidae</taxon>
        <taxon>Pleosporales</taxon>
        <taxon>Pleosporales incertae sedis</taxon>
        <taxon>Massariosphaeria</taxon>
    </lineage>
</organism>
<keyword evidence="1" id="KW-0175">Coiled coil</keyword>
<dbReference type="Proteomes" id="UP000481861">
    <property type="component" value="Unassembled WGS sequence"/>
</dbReference>
<accession>A0A7C8I4E1</accession>
<proteinExistence type="predicted"/>
<dbReference type="OrthoDB" id="202825at2759"/>
<evidence type="ECO:0000313" key="3">
    <source>
        <dbReference type="EMBL" id="KAF2867731.1"/>
    </source>
</evidence>
<evidence type="ECO:0000313" key="4">
    <source>
        <dbReference type="Proteomes" id="UP000481861"/>
    </source>
</evidence>
<reference evidence="3 4" key="1">
    <citation type="submission" date="2020-01" db="EMBL/GenBank/DDBJ databases">
        <authorList>
            <consortium name="DOE Joint Genome Institute"/>
            <person name="Haridas S."/>
            <person name="Albert R."/>
            <person name="Binder M."/>
            <person name="Bloem J."/>
            <person name="Labutti K."/>
            <person name="Salamov A."/>
            <person name="Andreopoulos B."/>
            <person name="Baker S.E."/>
            <person name="Barry K."/>
            <person name="Bills G."/>
            <person name="Bluhm B.H."/>
            <person name="Cannon C."/>
            <person name="Castanera R."/>
            <person name="Culley D.E."/>
            <person name="Daum C."/>
            <person name="Ezra D."/>
            <person name="Gonzalez J.B."/>
            <person name="Henrissat B."/>
            <person name="Kuo A."/>
            <person name="Liang C."/>
            <person name="Lipzen A."/>
            <person name="Lutzoni F."/>
            <person name="Magnuson J."/>
            <person name="Mondo S."/>
            <person name="Nolan M."/>
            <person name="Ohm R."/>
            <person name="Pangilinan J."/>
            <person name="Park H.-J.H."/>
            <person name="Ramirez L."/>
            <person name="Alfaro M."/>
            <person name="Sun H."/>
            <person name="Tritt A."/>
            <person name="Yoshinaga Y."/>
            <person name="Zwiers L.-H.L."/>
            <person name="Turgeon B.G."/>
            <person name="Goodwin S.B."/>
            <person name="Spatafora J.W."/>
            <person name="Crous P.W."/>
            <person name="Grigoriev I.V."/>
        </authorList>
    </citation>
    <scope>NUCLEOTIDE SEQUENCE [LARGE SCALE GENOMIC DNA]</scope>
    <source>
        <strain evidence="3 4">CBS 611.86</strain>
    </source>
</reference>
<gene>
    <name evidence="3" type="ORF">BDV95DRAFT_174474</name>
</gene>
<evidence type="ECO:0000256" key="2">
    <source>
        <dbReference type="SAM" id="MobiDB-lite"/>
    </source>
</evidence>
<name>A0A7C8I4E1_9PLEO</name>
<keyword evidence="4" id="KW-1185">Reference proteome</keyword>
<feature type="region of interest" description="Disordered" evidence="2">
    <location>
        <begin position="105"/>
        <end position="145"/>
    </location>
</feature>